<organism evidence="2 3">
    <name type="scientific">Schumannella luteola</name>
    <dbReference type="NCBI Taxonomy" id="472059"/>
    <lineage>
        <taxon>Bacteria</taxon>
        <taxon>Bacillati</taxon>
        <taxon>Actinomycetota</taxon>
        <taxon>Actinomycetes</taxon>
        <taxon>Micrococcales</taxon>
        <taxon>Microbacteriaceae</taxon>
        <taxon>Schumannella</taxon>
    </lineage>
</organism>
<sequence>MTDSSRRDRRRPLELLGFSAIIAIVIGVIVWGGARNIETALIWAGISFVVVVVVVAMLVLATFRDTDGDGNSRRDDSDGDSPH</sequence>
<dbReference type="Proteomes" id="UP000553888">
    <property type="component" value="Unassembled WGS sequence"/>
</dbReference>
<gene>
    <name evidence="2" type="ORF">BJ979_000720</name>
</gene>
<dbReference type="RefSeq" id="WP_179565263.1">
    <property type="nucleotide sequence ID" value="NZ_JACBZY010000001.1"/>
</dbReference>
<evidence type="ECO:0000313" key="2">
    <source>
        <dbReference type="EMBL" id="NYG98094.1"/>
    </source>
</evidence>
<dbReference type="AlphaFoldDB" id="A0A852Y9X8"/>
<keyword evidence="3" id="KW-1185">Reference proteome</keyword>
<name>A0A852Y9X8_9MICO</name>
<feature type="transmembrane region" description="Helical" evidence="1">
    <location>
        <begin position="40"/>
        <end position="63"/>
    </location>
</feature>
<protein>
    <submittedName>
        <fullName evidence="2">Quinol-cytochrome oxidoreductase complex cytochrome b subunit</fullName>
    </submittedName>
</protein>
<evidence type="ECO:0000256" key="1">
    <source>
        <dbReference type="SAM" id="Phobius"/>
    </source>
</evidence>
<feature type="transmembrane region" description="Helical" evidence="1">
    <location>
        <begin position="12"/>
        <end position="34"/>
    </location>
</feature>
<keyword evidence="1" id="KW-0472">Membrane</keyword>
<keyword evidence="1" id="KW-0812">Transmembrane</keyword>
<dbReference type="EMBL" id="JACBZY010000001">
    <property type="protein sequence ID" value="NYG98094.1"/>
    <property type="molecule type" value="Genomic_DNA"/>
</dbReference>
<reference evidence="2 3" key="1">
    <citation type="submission" date="2020-07" db="EMBL/GenBank/DDBJ databases">
        <title>Sequencing the genomes of 1000 actinobacteria strains.</title>
        <authorList>
            <person name="Klenk H.-P."/>
        </authorList>
    </citation>
    <scope>NUCLEOTIDE SEQUENCE [LARGE SCALE GENOMIC DNA]</scope>
    <source>
        <strain evidence="2 3">DSM 23141</strain>
    </source>
</reference>
<comment type="caution">
    <text evidence="2">The sequence shown here is derived from an EMBL/GenBank/DDBJ whole genome shotgun (WGS) entry which is preliminary data.</text>
</comment>
<keyword evidence="1" id="KW-1133">Transmembrane helix</keyword>
<accession>A0A852Y9X8</accession>
<proteinExistence type="predicted"/>
<evidence type="ECO:0000313" key="3">
    <source>
        <dbReference type="Proteomes" id="UP000553888"/>
    </source>
</evidence>